<dbReference type="EMBL" id="CP019980">
    <property type="protein sequence ID" value="AVK97734.1"/>
    <property type="molecule type" value="Genomic_DNA"/>
</dbReference>
<dbReference type="Proteomes" id="UP000238825">
    <property type="component" value="Chromosome"/>
</dbReference>
<evidence type="ECO:0000313" key="2">
    <source>
        <dbReference type="EMBL" id="AVK97734.1"/>
    </source>
</evidence>
<dbReference type="GeneID" id="48277767"/>
<protein>
    <submittedName>
        <fullName evidence="3">Acetyltransferase</fullName>
    </submittedName>
</protein>
<dbReference type="PANTHER" id="PTHR31143">
    <property type="match status" value="1"/>
</dbReference>
<dbReference type="Gene3D" id="3.40.630.30">
    <property type="match status" value="1"/>
</dbReference>
<dbReference type="SUPFAM" id="SSF55729">
    <property type="entry name" value="Acyl-CoA N-acyltransferases (Nat)"/>
    <property type="match status" value="1"/>
</dbReference>
<evidence type="ECO:0000313" key="5">
    <source>
        <dbReference type="Proteomes" id="UP000255295"/>
    </source>
</evidence>
<reference evidence="2 4" key="1">
    <citation type="submission" date="2017-03" db="EMBL/GenBank/DDBJ databases">
        <title>The whole genome sequencing and assembly of Lysinibacillus sphaericus DSM 28T strain.</title>
        <authorList>
            <person name="Lee Y.-J."/>
            <person name="Yi H."/>
            <person name="Bahn Y.-S."/>
            <person name="Kim J.F."/>
            <person name="Lee D.-W."/>
        </authorList>
    </citation>
    <scope>NUCLEOTIDE SEQUENCE [LARGE SCALE GENOMIC DNA]</scope>
    <source>
        <strain evidence="2 4">DSM 28</strain>
    </source>
</reference>
<dbReference type="PANTHER" id="PTHR31143:SF2">
    <property type="entry name" value="FR47-LIKE DOMAIN-CONTAINING PROTEIN-RELATED"/>
    <property type="match status" value="1"/>
</dbReference>
<dbReference type="Proteomes" id="UP000255295">
    <property type="component" value="Unassembled WGS sequence"/>
</dbReference>
<sequence length="264" mass="30093">MIIVSKDHFQLIKTKLNEAPTFVFSILDSMIKGTVYADAVDYKTLLIATDSGLNYVAGQVLDERFLQHLVKIFDASVEQGKRFTLFSPSAAWDREIEKYLKQQVGKVQRYAFSFDAQTYKKRKNSDKSEYDVAKIGQADIQHCLEFDHKYYDTYWDSTDNFIQNGIGFCVKDNEQIISASVSIFKSTKFAEIDIATDSHYRGKGLASIVAEQFIDDCLAAHIQPRWDCDIDNQASINLGTKLGFINPRPYSVYFKIRHDANGPC</sequence>
<dbReference type="AlphaFoldDB" id="A0A2S0K388"/>
<dbReference type="Pfam" id="PF12746">
    <property type="entry name" value="GNAT_acetyltran"/>
    <property type="match status" value="1"/>
</dbReference>
<gene>
    <name evidence="2" type="ORF">LS41612_16345</name>
    <name evidence="3" type="ORF">NCTC10338_01422</name>
</gene>
<dbReference type="GO" id="GO:0016747">
    <property type="term" value="F:acyltransferase activity, transferring groups other than amino-acyl groups"/>
    <property type="evidence" value="ECO:0007669"/>
    <property type="project" value="InterPro"/>
</dbReference>
<evidence type="ECO:0000259" key="1">
    <source>
        <dbReference type="PROSITE" id="PS51186"/>
    </source>
</evidence>
<dbReference type="InterPro" id="IPR000182">
    <property type="entry name" value="GNAT_dom"/>
</dbReference>
<dbReference type="RefSeq" id="WP_024361432.1">
    <property type="nucleotide sequence ID" value="NZ_BJNS01000018.1"/>
</dbReference>
<dbReference type="InterPro" id="IPR016181">
    <property type="entry name" value="Acyl_CoA_acyltransferase"/>
</dbReference>
<evidence type="ECO:0000313" key="3">
    <source>
        <dbReference type="EMBL" id="SUV16344.1"/>
    </source>
</evidence>
<dbReference type="InterPro" id="IPR027365">
    <property type="entry name" value="GNAT_acetyltra_YdfB-like"/>
</dbReference>
<accession>A0A2S0K388</accession>
<organism evidence="2 4">
    <name type="scientific">Lysinibacillus sphaericus</name>
    <name type="common">Bacillus sphaericus</name>
    <dbReference type="NCBI Taxonomy" id="1421"/>
    <lineage>
        <taxon>Bacteria</taxon>
        <taxon>Bacillati</taxon>
        <taxon>Bacillota</taxon>
        <taxon>Bacilli</taxon>
        <taxon>Bacillales</taxon>
        <taxon>Bacillaceae</taxon>
        <taxon>Lysinibacillus</taxon>
    </lineage>
</organism>
<dbReference type="EMBL" id="UFSZ01000001">
    <property type="protein sequence ID" value="SUV16344.1"/>
    <property type="molecule type" value="Genomic_DNA"/>
</dbReference>
<dbReference type="CDD" id="cd04301">
    <property type="entry name" value="NAT_SF"/>
    <property type="match status" value="1"/>
</dbReference>
<reference evidence="3 5" key="2">
    <citation type="submission" date="2018-06" db="EMBL/GenBank/DDBJ databases">
        <authorList>
            <consortium name="Pathogen Informatics"/>
            <person name="Doyle S."/>
        </authorList>
    </citation>
    <scope>NUCLEOTIDE SEQUENCE [LARGE SCALE GENOMIC DNA]</scope>
    <source>
        <strain evidence="3 5">NCTC10338</strain>
    </source>
</reference>
<dbReference type="PROSITE" id="PS51186">
    <property type="entry name" value="GNAT"/>
    <property type="match status" value="1"/>
</dbReference>
<feature type="domain" description="N-acetyltransferase" evidence="1">
    <location>
        <begin position="130"/>
        <end position="264"/>
    </location>
</feature>
<name>A0A2S0K388_LYSSH</name>
<evidence type="ECO:0000313" key="4">
    <source>
        <dbReference type="Proteomes" id="UP000238825"/>
    </source>
</evidence>
<proteinExistence type="predicted"/>